<reference evidence="2" key="1">
    <citation type="submission" date="2020-07" db="EMBL/GenBank/DDBJ databases">
        <title>Genome sequence and genetic diversity analysis of an under-domesticated orphan crop, white fonio (Digitaria exilis).</title>
        <authorList>
            <person name="Bennetzen J.L."/>
            <person name="Chen S."/>
            <person name="Ma X."/>
            <person name="Wang X."/>
            <person name="Yssel A.E.J."/>
            <person name="Chaluvadi S.R."/>
            <person name="Johnson M."/>
            <person name="Gangashetty P."/>
            <person name="Hamidou F."/>
            <person name="Sanogo M.D."/>
            <person name="Zwaenepoel A."/>
            <person name="Wallace J."/>
            <person name="Van De Peer Y."/>
            <person name="Van Deynze A."/>
        </authorList>
    </citation>
    <scope>NUCLEOTIDE SEQUENCE</scope>
    <source>
        <tissue evidence="2">Leaves</tissue>
    </source>
</reference>
<dbReference type="UniPathway" id="UPA00143"/>
<dbReference type="GO" id="GO:0016567">
    <property type="term" value="P:protein ubiquitination"/>
    <property type="evidence" value="ECO:0007669"/>
    <property type="project" value="UniProtKB-UniPathway"/>
</dbReference>
<dbReference type="Proteomes" id="UP000636709">
    <property type="component" value="Unassembled WGS sequence"/>
</dbReference>
<accession>A0A835B4I4</accession>
<evidence type="ECO:0000256" key="1">
    <source>
        <dbReference type="SAM" id="Phobius"/>
    </source>
</evidence>
<feature type="transmembrane region" description="Helical" evidence="1">
    <location>
        <begin position="68"/>
        <end position="90"/>
    </location>
</feature>
<comment type="caution">
    <text evidence="2">The sequence shown here is derived from an EMBL/GenBank/DDBJ whole genome shotgun (WGS) entry which is preliminary data.</text>
</comment>
<keyword evidence="1" id="KW-1133">Transmembrane helix</keyword>
<name>A0A835B4I4_9POAL</name>
<proteinExistence type="predicted"/>
<sequence length="120" mass="12676">MPASMNTQISCSLVPGHLQIYRSSSVVAGLDTTTLSLASSCVPDQKPEIASPAPANMSSPVASYDANVLLAAVAALSAAVAFVAALHLYARCLRRRRVALAEANPCVLVHHRPRSWPNRV</sequence>
<keyword evidence="1" id="KW-0812">Transmembrane</keyword>
<keyword evidence="1" id="KW-0472">Membrane</keyword>
<protein>
    <submittedName>
        <fullName evidence="2">Uncharacterized protein</fullName>
    </submittedName>
</protein>
<evidence type="ECO:0000313" key="3">
    <source>
        <dbReference type="Proteomes" id="UP000636709"/>
    </source>
</evidence>
<keyword evidence="3" id="KW-1185">Reference proteome</keyword>
<evidence type="ECO:0000313" key="2">
    <source>
        <dbReference type="EMBL" id="KAF8677995.1"/>
    </source>
</evidence>
<dbReference type="EMBL" id="JACEFO010002137">
    <property type="protein sequence ID" value="KAF8677995.1"/>
    <property type="molecule type" value="Genomic_DNA"/>
</dbReference>
<gene>
    <name evidence="2" type="ORF">HU200_046353</name>
</gene>
<organism evidence="2 3">
    <name type="scientific">Digitaria exilis</name>
    <dbReference type="NCBI Taxonomy" id="1010633"/>
    <lineage>
        <taxon>Eukaryota</taxon>
        <taxon>Viridiplantae</taxon>
        <taxon>Streptophyta</taxon>
        <taxon>Embryophyta</taxon>
        <taxon>Tracheophyta</taxon>
        <taxon>Spermatophyta</taxon>
        <taxon>Magnoliopsida</taxon>
        <taxon>Liliopsida</taxon>
        <taxon>Poales</taxon>
        <taxon>Poaceae</taxon>
        <taxon>PACMAD clade</taxon>
        <taxon>Panicoideae</taxon>
        <taxon>Panicodae</taxon>
        <taxon>Paniceae</taxon>
        <taxon>Anthephorinae</taxon>
        <taxon>Digitaria</taxon>
    </lineage>
</organism>
<dbReference type="AlphaFoldDB" id="A0A835B4I4"/>